<gene>
    <name evidence="2" type="ORF">UY98_C0001G0028</name>
</gene>
<dbReference type="SMART" id="SM01321">
    <property type="entry name" value="Y1_Tnp"/>
    <property type="match status" value="1"/>
</dbReference>
<dbReference type="PANTHER" id="PTHR34322:SF2">
    <property type="entry name" value="TRANSPOSASE IS200-LIKE DOMAIN-CONTAINING PROTEIN"/>
    <property type="match status" value="1"/>
</dbReference>
<evidence type="ECO:0000313" key="3">
    <source>
        <dbReference type="Proteomes" id="UP000034789"/>
    </source>
</evidence>
<dbReference type="GO" id="GO:0004803">
    <property type="term" value="F:transposase activity"/>
    <property type="evidence" value="ECO:0007669"/>
    <property type="project" value="InterPro"/>
</dbReference>
<proteinExistence type="predicted"/>
<evidence type="ECO:0000259" key="1">
    <source>
        <dbReference type="SMART" id="SM01321"/>
    </source>
</evidence>
<dbReference type="PATRIC" id="fig|1618672.3.peg.30"/>
<name>A0A0G1YXH3_9BACT</name>
<dbReference type="GO" id="GO:0006313">
    <property type="term" value="P:DNA transposition"/>
    <property type="evidence" value="ECO:0007669"/>
    <property type="project" value="InterPro"/>
</dbReference>
<feature type="domain" description="Transposase IS200-like" evidence="1">
    <location>
        <begin position="9"/>
        <end position="126"/>
    </location>
</feature>
<accession>A0A0G1YXH3</accession>
<dbReference type="EMBL" id="LCSD01000001">
    <property type="protein sequence ID" value="KKW47981.1"/>
    <property type="molecule type" value="Genomic_DNA"/>
</dbReference>
<dbReference type="Proteomes" id="UP000034789">
    <property type="component" value="Unassembled WGS sequence"/>
</dbReference>
<dbReference type="Gene3D" id="3.30.70.1290">
    <property type="entry name" value="Transposase IS200-like"/>
    <property type="match status" value="1"/>
</dbReference>
<dbReference type="PANTHER" id="PTHR34322">
    <property type="entry name" value="TRANSPOSASE, Y1_TNP DOMAIN-CONTAINING"/>
    <property type="match status" value="1"/>
</dbReference>
<dbReference type="Pfam" id="PF01797">
    <property type="entry name" value="Y1_Tnp"/>
    <property type="match status" value="1"/>
</dbReference>
<dbReference type="InterPro" id="IPR036515">
    <property type="entry name" value="Transposase_17_sf"/>
</dbReference>
<sequence length="223" mass="26130">MGRVARTDIGNHVYHVINRAVGRFQIFNGDEDYRMFQEMLLEAKEMVDMRILSFSLMPNHWHLQLYPENDGDMGEFMHWITNAHTRRVHALTETIGTGPLYQGRYKSFLIQKDEHLLAVLKYIERNPVRAKMVKTPEKWRWGSAQVRLFGSPKMKKILSESPVPLPRNYQKWIREPDKEDDLEEIRGSAQRGTPLGRSTWVENMINQYSLQATARRPGRPASH</sequence>
<reference evidence="2 3" key="1">
    <citation type="journal article" date="2015" name="Nature">
        <title>rRNA introns, odd ribosomes, and small enigmatic genomes across a large radiation of phyla.</title>
        <authorList>
            <person name="Brown C.T."/>
            <person name="Hug L.A."/>
            <person name="Thomas B.C."/>
            <person name="Sharon I."/>
            <person name="Castelle C.J."/>
            <person name="Singh A."/>
            <person name="Wilkins M.J."/>
            <person name="Williams K.H."/>
            <person name="Banfield J.F."/>
        </authorList>
    </citation>
    <scope>NUCLEOTIDE SEQUENCE [LARGE SCALE GENOMIC DNA]</scope>
</reference>
<dbReference type="InterPro" id="IPR002686">
    <property type="entry name" value="Transposase_17"/>
</dbReference>
<comment type="caution">
    <text evidence="2">The sequence shown here is derived from an EMBL/GenBank/DDBJ whole genome shotgun (WGS) entry which is preliminary data.</text>
</comment>
<organism evidence="2 3">
    <name type="scientific">Candidatus Kaiserbacteria bacterium GW2011_GWA2_58_9</name>
    <dbReference type="NCBI Taxonomy" id="1618672"/>
    <lineage>
        <taxon>Bacteria</taxon>
        <taxon>Candidatus Kaiseribacteriota</taxon>
    </lineage>
</organism>
<dbReference type="SUPFAM" id="SSF143422">
    <property type="entry name" value="Transposase IS200-like"/>
    <property type="match status" value="1"/>
</dbReference>
<dbReference type="AlphaFoldDB" id="A0A0G1YXH3"/>
<dbReference type="GO" id="GO:0003677">
    <property type="term" value="F:DNA binding"/>
    <property type="evidence" value="ECO:0007669"/>
    <property type="project" value="InterPro"/>
</dbReference>
<protein>
    <recommendedName>
        <fullName evidence="1">Transposase IS200-like domain-containing protein</fullName>
    </recommendedName>
</protein>
<evidence type="ECO:0000313" key="2">
    <source>
        <dbReference type="EMBL" id="KKW47981.1"/>
    </source>
</evidence>